<dbReference type="InterPro" id="IPR003010">
    <property type="entry name" value="C-N_Hydrolase"/>
</dbReference>
<dbReference type="Gene3D" id="3.60.110.10">
    <property type="entry name" value="Carbon-nitrogen hydrolase"/>
    <property type="match status" value="1"/>
</dbReference>
<dbReference type="InterPro" id="IPR036526">
    <property type="entry name" value="C-N_Hydrolase_sf"/>
</dbReference>
<evidence type="ECO:0000313" key="4">
    <source>
        <dbReference type="Proteomes" id="UP000323410"/>
    </source>
</evidence>
<dbReference type="AlphaFoldDB" id="A0A5D0XVE2"/>
<evidence type="ECO:0000259" key="2">
    <source>
        <dbReference type="PROSITE" id="PS50263"/>
    </source>
</evidence>
<dbReference type="SUPFAM" id="SSF56317">
    <property type="entry name" value="Carbon-nitrogen hydrolase"/>
    <property type="match status" value="1"/>
</dbReference>
<evidence type="ECO:0000256" key="1">
    <source>
        <dbReference type="ARBA" id="ARBA00022801"/>
    </source>
</evidence>
<dbReference type="GO" id="GO:0016811">
    <property type="term" value="F:hydrolase activity, acting on carbon-nitrogen (but not peptide) bonds, in linear amides"/>
    <property type="evidence" value="ECO:0007669"/>
    <property type="project" value="TreeGrafter"/>
</dbReference>
<keyword evidence="1" id="KW-0378">Hydrolase</keyword>
<dbReference type="CDD" id="cd07580">
    <property type="entry name" value="nitrilase_2"/>
    <property type="match status" value="1"/>
</dbReference>
<dbReference type="OrthoDB" id="9811121at2"/>
<feature type="domain" description="CN hydrolase" evidence="2">
    <location>
        <begin position="1"/>
        <end position="239"/>
    </location>
</feature>
<name>A0A5D0XVE2_9MICC</name>
<dbReference type="EMBL" id="VSLD01000001">
    <property type="protein sequence ID" value="TYD00716.1"/>
    <property type="molecule type" value="Genomic_DNA"/>
</dbReference>
<reference evidence="3 4" key="1">
    <citation type="submission" date="2019-08" db="EMBL/GenBank/DDBJ databases">
        <title>Genone of Arthrobacter echini P9.</title>
        <authorList>
            <person name="Bowman J.P."/>
        </authorList>
    </citation>
    <scope>NUCLEOTIDE SEQUENCE [LARGE SCALE GENOMIC DNA]</scope>
    <source>
        <strain evidence="3 4">P9</strain>
    </source>
</reference>
<accession>A0A5D0XVE2</accession>
<dbReference type="PROSITE" id="PS50263">
    <property type="entry name" value="CN_HYDROLASE"/>
    <property type="match status" value="1"/>
</dbReference>
<proteinExistence type="predicted"/>
<dbReference type="InterPro" id="IPR050345">
    <property type="entry name" value="Aliph_Amidase/BUP"/>
</dbReference>
<sequence>MEPRIGEVESNVTELLRLGEEAVAHGAKLLVFPELCSSGYVFQSKEEVAACAEDLSDSRTISTWAAFCRANNVWMVAGYPENSGGTYFNSSVLIGPEGVIGNYRKNHLWNNENKYFEPGDCNHPVFRTELGTIGMMVCYDGWFPEAVRSFAVQGADVLCVPTNWVPIPGQAPGEKAMATILCQASAHVNGLYIVAADRVGTERGQEFIGQSVITGYTGWHLAGPASPVHQEILYAEIKPGEARDSRQWNEFNDPLLNRRVETYTTHTPA</sequence>
<dbReference type="PANTHER" id="PTHR43674:SF2">
    <property type="entry name" value="BETA-UREIDOPROPIONASE"/>
    <property type="match status" value="1"/>
</dbReference>
<comment type="caution">
    <text evidence="3">The sequence shown here is derived from an EMBL/GenBank/DDBJ whole genome shotgun (WGS) entry which is preliminary data.</text>
</comment>
<gene>
    <name evidence="3" type="ORF">FQ377_00285</name>
</gene>
<evidence type="ECO:0000313" key="3">
    <source>
        <dbReference type="EMBL" id="TYD00716.1"/>
    </source>
</evidence>
<dbReference type="PANTHER" id="PTHR43674">
    <property type="entry name" value="NITRILASE C965.09-RELATED"/>
    <property type="match status" value="1"/>
</dbReference>
<organism evidence="3 4">
    <name type="scientific">Arthrobacter echini</name>
    <dbReference type="NCBI Taxonomy" id="1529066"/>
    <lineage>
        <taxon>Bacteria</taxon>
        <taxon>Bacillati</taxon>
        <taxon>Actinomycetota</taxon>
        <taxon>Actinomycetes</taxon>
        <taxon>Micrococcales</taxon>
        <taxon>Micrococcaceae</taxon>
        <taxon>Arthrobacter</taxon>
    </lineage>
</organism>
<protein>
    <submittedName>
        <fullName evidence="3">Hydratase</fullName>
    </submittedName>
</protein>
<dbReference type="Pfam" id="PF00795">
    <property type="entry name" value="CN_hydrolase"/>
    <property type="match status" value="1"/>
</dbReference>
<dbReference type="Proteomes" id="UP000323410">
    <property type="component" value="Unassembled WGS sequence"/>
</dbReference>
<keyword evidence="4" id="KW-1185">Reference proteome</keyword>